<sequence length="71" mass="7538">MYIPDAILATAARLSTTVLKAFDNIAANIVSGALCETCVSLILKSQYTNQYSTGELGSDWRAVSLLSAILV</sequence>
<proteinExistence type="predicted"/>
<evidence type="ECO:0000313" key="1">
    <source>
        <dbReference type="EMBL" id="QRW15589.1"/>
    </source>
</evidence>
<dbReference type="RefSeq" id="XP_043175826.1">
    <property type="nucleotide sequence ID" value="XM_043323407.1"/>
</dbReference>
<evidence type="ECO:0000313" key="2">
    <source>
        <dbReference type="Proteomes" id="UP000650533"/>
    </source>
</evidence>
<gene>
    <name evidence="1" type="ORF">RhiXN_03590</name>
</gene>
<dbReference type="AlphaFoldDB" id="A0A8H8NKU5"/>
<accession>A0A8H8NKU5</accession>
<dbReference type="EMBL" id="CP059658">
    <property type="protein sequence ID" value="QRW15589.1"/>
    <property type="molecule type" value="Genomic_DNA"/>
</dbReference>
<reference evidence="1" key="1">
    <citation type="submission" date="2020-05" db="EMBL/GenBank/DDBJ databases">
        <title>Evolutionary and genomic comparisons of hybrid uninucleate and nonhybrid Rhizoctonia fungi.</title>
        <authorList>
            <person name="Li C."/>
            <person name="Chen X."/>
        </authorList>
    </citation>
    <scope>NUCLEOTIDE SEQUENCE</scope>
    <source>
        <strain evidence="1">AG-1 IA</strain>
    </source>
</reference>
<protein>
    <submittedName>
        <fullName evidence="1">Uncharacterized protein</fullName>
    </submittedName>
</protein>
<dbReference type="Proteomes" id="UP000650533">
    <property type="component" value="Chromosome 1"/>
</dbReference>
<name>A0A8H8NKU5_9AGAM</name>
<organism evidence="1 2">
    <name type="scientific">Rhizoctonia solani</name>
    <dbReference type="NCBI Taxonomy" id="456999"/>
    <lineage>
        <taxon>Eukaryota</taxon>
        <taxon>Fungi</taxon>
        <taxon>Dikarya</taxon>
        <taxon>Basidiomycota</taxon>
        <taxon>Agaricomycotina</taxon>
        <taxon>Agaricomycetes</taxon>
        <taxon>Cantharellales</taxon>
        <taxon>Ceratobasidiaceae</taxon>
        <taxon>Rhizoctonia</taxon>
    </lineage>
</organism>
<dbReference type="KEGG" id="rsx:RhiXN_03590"/>
<dbReference type="GeneID" id="67025870"/>